<gene>
    <name evidence="3" type="ORF">FCN18_35655</name>
</gene>
<dbReference type="Proteomes" id="UP000309992">
    <property type="component" value="Unassembled WGS sequence"/>
</dbReference>
<feature type="compositionally biased region" description="Polar residues" evidence="1">
    <location>
        <begin position="436"/>
        <end position="451"/>
    </location>
</feature>
<feature type="transmembrane region" description="Helical" evidence="2">
    <location>
        <begin position="219"/>
        <end position="238"/>
    </location>
</feature>
<protein>
    <submittedName>
        <fullName evidence="3">Type IV secretion system protein</fullName>
    </submittedName>
</protein>
<keyword evidence="2" id="KW-1133">Transmembrane helix</keyword>
<organism evidence="3 4">
    <name type="scientific">Prauserella endophytica</name>
    <dbReference type="NCBI Taxonomy" id="1592324"/>
    <lineage>
        <taxon>Bacteria</taxon>
        <taxon>Bacillati</taxon>
        <taxon>Actinomycetota</taxon>
        <taxon>Actinomycetes</taxon>
        <taxon>Pseudonocardiales</taxon>
        <taxon>Pseudonocardiaceae</taxon>
        <taxon>Prauserella</taxon>
        <taxon>Prauserella coralliicola group</taxon>
    </lineage>
</organism>
<evidence type="ECO:0000256" key="2">
    <source>
        <dbReference type="SAM" id="Phobius"/>
    </source>
</evidence>
<evidence type="ECO:0000313" key="3">
    <source>
        <dbReference type="EMBL" id="TKG60379.1"/>
    </source>
</evidence>
<dbReference type="Pfam" id="PF19590">
    <property type="entry name" value="TrbL_3"/>
    <property type="match status" value="1"/>
</dbReference>
<feature type="compositionally biased region" description="Basic and acidic residues" evidence="1">
    <location>
        <begin position="476"/>
        <end position="494"/>
    </location>
</feature>
<comment type="caution">
    <text evidence="3">The sequence shown here is derived from an EMBL/GenBank/DDBJ whole genome shotgun (WGS) entry which is preliminary data.</text>
</comment>
<proteinExistence type="predicted"/>
<name>A0ABY2RTX0_9PSEU</name>
<evidence type="ECO:0000256" key="1">
    <source>
        <dbReference type="SAM" id="MobiDB-lite"/>
    </source>
</evidence>
<keyword evidence="4" id="KW-1185">Reference proteome</keyword>
<sequence length="597" mass="62425">MVPPPSQPPVSCFPGALMPECGPLGGTPPPTTSVPAPCEGPNCIPQPTPIDPHAPGNLPTPGTGSGDRPDECGLTDPIACVTEGIDSFFRSVVTDALNPLLELLGQTLLTTPEPSSLPSVGQLWTESWQILLTAYVIIVLIAGMVVMGYETLQTRYTIKEIGPRVVIGFLAGTLSLFLATKTIQIANALAHAVMGSGVSPEAAGKALTDMVLNALNGGGLWLIFIGLALAVMIIVLLVTFIVRVMVTILLIAAAPIALMWHALPHTEGIAHAWWKAFGGVLAIQVGQSLALVVALRVFFAPGGFTVFGPTLNGLVNLLMCLALMWVLIKIPFWCLRPVSGGGRSMLGSLVRGAIAYKTMGLLGGASSLFGGKGGGPRVRGGGGGAPADPPVTRSGQFMLPMRVRRTRPGPRRSPRLGELADTGPGTDRRAGPGQMSLFTTRGSGDEQTVSANPRALPPDDLPGALPRDQLGLPITTRREPDRVGRRALADDLAEHAPASPPRQTGPGLITPSGQINGAARAPRRPTRDAYTGNRPLASGQYPLPLGVRRQPKPTPPPPAKDAGASAPPPKRRAGTQLPLPLDLPGRRGPRRSEDREP</sequence>
<dbReference type="EMBL" id="SWMS01000038">
    <property type="protein sequence ID" value="TKG60379.1"/>
    <property type="molecule type" value="Genomic_DNA"/>
</dbReference>
<keyword evidence="2" id="KW-0812">Transmembrane</keyword>
<accession>A0ABY2RTX0</accession>
<feature type="region of interest" description="Disordered" evidence="1">
    <location>
        <begin position="373"/>
        <end position="597"/>
    </location>
</feature>
<feature type="compositionally biased region" description="Gly residues" evidence="1">
    <location>
        <begin position="373"/>
        <end position="385"/>
    </location>
</feature>
<feature type="region of interest" description="Disordered" evidence="1">
    <location>
        <begin position="42"/>
        <end position="69"/>
    </location>
</feature>
<keyword evidence="2" id="KW-0472">Membrane</keyword>
<feature type="compositionally biased region" description="Basic residues" evidence="1">
    <location>
        <begin position="402"/>
        <end position="414"/>
    </location>
</feature>
<feature type="transmembrane region" description="Helical" evidence="2">
    <location>
        <begin position="276"/>
        <end position="299"/>
    </location>
</feature>
<evidence type="ECO:0000313" key="4">
    <source>
        <dbReference type="Proteomes" id="UP000309992"/>
    </source>
</evidence>
<feature type="transmembrane region" description="Helical" evidence="2">
    <location>
        <begin position="161"/>
        <end position="179"/>
    </location>
</feature>
<feature type="transmembrane region" description="Helical" evidence="2">
    <location>
        <begin position="128"/>
        <end position="149"/>
    </location>
</feature>
<feature type="transmembrane region" description="Helical" evidence="2">
    <location>
        <begin position="311"/>
        <end position="328"/>
    </location>
</feature>
<reference evidence="3 4" key="1">
    <citation type="journal article" date="2015" name="Antonie Van Leeuwenhoek">
        <title>Prauserella endophytica sp. nov., an endophytic actinobacterium isolated from Tamarix taklamakanensis.</title>
        <authorList>
            <person name="Liu J.M."/>
            <person name="Habden X."/>
            <person name="Guo L."/>
            <person name="Tuo L."/>
            <person name="Jiang Z.K."/>
            <person name="Liu S.W."/>
            <person name="Liu X.F."/>
            <person name="Chen L."/>
            <person name="Li R.F."/>
            <person name="Zhang Y.Q."/>
            <person name="Sun C.H."/>
        </authorList>
    </citation>
    <scope>NUCLEOTIDE SEQUENCE [LARGE SCALE GENOMIC DNA]</scope>
    <source>
        <strain evidence="3 4">CGMCC 4.7182</strain>
    </source>
</reference>
<dbReference type="InterPro" id="IPR045782">
    <property type="entry name" value="TrbL_3"/>
</dbReference>
<feature type="transmembrane region" description="Helical" evidence="2">
    <location>
        <begin position="245"/>
        <end position="264"/>
    </location>
</feature>